<evidence type="ECO:0008006" key="3">
    <source>
        <dbReference type="Google" id="ProtNLM"/>
    </source>
</evidence>
<dbReference type="Proteomes" id="UP000619293">
    <property type="component" value="Unassembled WGS sequence"/>
</dbReference>
<reference evidence="1 2" key="1">
    <citation type="submission" date="2021-01" db="EMBL/GenBank/DDBJ databases">
        <title>Whole genome shotgun sequence of Catellatospora chokoriensis NBRC 107358.</title>
        <authorList>
            <person name="Komaki H."/>
            <person name="Tamura T."/>
        </authorList>
    </citation>
    <scope>NUCLEOTIDE SEQUENCE [LARGE SCALE GENOMIC DNA]</scope>
    <source>
        <strain evidence="1 2">NBRC 107358</strain>
    </source>
</reference>
<dbReference type="EMBL" id="BONG01000083">
    <property type="protein sequence ID" value="GIF94139.1"/>
    <property type="molecule type" value="Genomic_DNA"/>
</dbReference>
<dbReference type="AlphaFoldDB" id="A0A8J3K4Y6"/>
<accession>A0A8J3K4Y6</accession>
<keyword evidence="2" id="KW-1185">Reference proteome</keyword>
<proteinExistence type="predicted"/>
<dbReference type="RefSeq" id="WP_191843474.1">
    <property type="nucleotide sequence ID" value="NZ_BAAALB010000055.1"/>
</dbReference>
<gene>
    <name evidence="1" type="ORF">Cch02nite_75830</name>
</gene>
<name>A0A8J3K4Y6_9ACTN</name>
<dbReference type="Gene3D" id="2.60.120.620">
    <property type="entry name" value="q2cbj1_9rhob like domain"/>
    <property type="match status" value="1"/>
</dbReference>
<protein>
    <recommendedName>
        <fullName evidence="3">Prolyl 4-hydroxylase alpha subunit Fe(2+) 2OG dioxygenase domain-containing protein</fullName>
    </recommendedName>
</protein>
<evidence type="ECO:0000313" key="2">
    <source>
        <dbReference type="Proteomes" id="UP000619293"/>
    </source>
</evidence>
<sequence>MKVTLQAPGLVVADHVLPAETFEAVADEVDAGEYHSVHARRWDKAWRLSDGQPLRGPSVRFDPAGLLDQGQVSYPTGTSVDALVDAARELADRFPDVAGTQGADWRAMFVAPWLYPVGSALSLHLDGGKYTGAFTFFAHRSWSLHWGGELFVFHDADPVAPSRGYDQDEDSSGIATCIVPYPNRLVLLGPDRPHMIRRVDTNAGTHVRASLAGFFLRV</sequence>
<evidence type="ECO:0000313" key="1">
    <source>
        <dbReference type="EMBL" id="GIF94139.1"/>
    </source>
</evidence>
<organism evidence="1 2">
    <name type="scientific">Catellatospora chokoriensis</name>
    <dbReference type="NCBI Taxonomy" id="310353"/>
    <lineage>
        <taxon>Bacteria</taxon>
        <taxon>Bacillati</taxon>
        <taxon>Actinomycetota</taxon>
        <taxon>Actinomycetes</taxon>
        <taxon>Micromonosporales</taxon>
        <taxon>Micromonosporaceae</taxon>
        <taxon>Catellatospora</taxon>
    </lineage>
</organism>
<comment type="caution">
    <text evidence="1">The sequence shown here is derived from an EMBL/GenBank/DDBJ whole genome shotgun (WGS) entry which is preliminary data.</text>
</comment>